<evidence type="ECO:0000256" key="4">
    <source>
        <dbReference type="SAM" id="MobiDB-lite"/>
    </source>
</evidence>
<dbReference type="Pfam" id="PF00076">
    <property type="entry name" value="RRM_1"/>
    <property type="match status" value="1"/>
</dbReference>
<gene>
    <name evidence="6" type="ORF">TTAC_LOCUS7947</name>
</gene>
<feature type="compositionally biased region" description="Basic residues" evidence="4">
    <location>
        <begin position="431"/>
        <end position="440"/>
    </location>
</feature>
<evidence type="ECO:0000313" key="8">
    <source>
        <dbReference type="WBParaSite" id="TTAC_0000796201-mRNA-1"/>
    </source>
</evidence>
<evidence type="ECO:0000256" key="1">
    <source>
        <dbReference type="ARBA" id="ARBA00022737"/>
    </source>
</evidence>
<evidence type="ECO:0000313" key="7">
    <source>
        <dbReference type="Proteomes" id="UP000274429"/>
    </source>
</evidence>
<feature type="compositionally biased region" description="Basic and acidic residues" evidence="4">
    <location>
        <begin position="789"/>
        <end position="804"/>
    </location>
</feature>
<dbReference type="AlphaFoldDB" id="A0A0R3X3M6"/>
<proteinExistence type="predicted"/>
<accession>A0A0R3X3M6</accession>
<dbReference type="InterPro" id="IPR012677">
    <property type="entry name" value="Nucleotide-bd_a/b_plait_sf"/>
</dbReference>
<dbReference type="CDD" id="cd00590">
    <property type="entry name" value="RRM_SF"/>
    <property type="match status" value="2"/>
</dbReference>
<feature type="compositionally biased region" description="Basic and acidic residues" evidence="4">
    <location>
        <begin position="813"/>
        <end position="829"/>
    </location>
</feature>
<keyword evidence="2 3" id="KW-0694">RNA-binding</keyword>
<feature type="region of interest" description="Disordered" evidence="4">
    <location>
        <begin position="735"/>
        <end position="754"/>
    </location>
</feature>
<dbReference type="Proteomes" id="UP000274429">
    <property type="component" value="Unassembled WGS sequence"/>
</dbReference>
<dbReference type="Gene3D" id="3.30.70.330">
    <property type="match status" value="2"/>
</dbReference>
<evidence type="ECO:0000256" key="3">
    <source>
        <dbReference type="PROSITE-ProRule" id="PRU00176"/>
    </source>
</evidence>
<reference evidence="6 7" key="2">
    <citation type="submission" date="2018-11" db="EMBL/GenBank/DDBJ databases">
        <authorList>
            <consortium name="Pathogen Informatics"/>
        </authorList>
    </citation>
    <scope>NUCLEOTIDE SEQUENCE [LARGE SCALE GENOMIC DNA]</scope>
</reference>
<organism evidence="8">
    <name type="scientific">Hydatigena taeniaeformis</name>
    <name type="common">Feline tapeworm</name>
    <name type="synonym">Taenia taeniaeformis</name>
    <dbReference type="NCBI Taxonomy" id="6205"/>
    <lineage>
        <taxon>Eukaryota</taxon>
        <taxon>Metazoa</taxon>
        <taxon>Spiralia</taxon>
        <taxon>Lophotrochozoa</taxon>
        <taxon>Platyhelminthes</taxon>
        <taxon>Cestoda</taxon>
        <taxon>Eucestoda</taxon>
        <taxon>Cyclophyllidea</taxon>
        <taxon>Taeniidae</taxon>
        <taxon>Hydatigera</taxon>
    </lineage>
</organism>
<dbReference type="WBParaSite" id="TTAC_0000796201-mRNA-1">
    <property type="protein sequence ID" value="TTAC_0000796201-mRNA-1"/>
    <property type="gene ID" value="TTAC_0000796201"/>
</dbReference>
<dbReference type="SMART" id="SM00360">
    <property type="entry name" value="RRM"/>
    <property type="match status" value="2"/>
</dbReference>
<dbReference type="EMBL" id="UYWX01020424">
    <property type="protein sequence ID" value="VDM32424.1"/>
    <property type="molecule type" value="Genomic_DNA"/>
</dbReference>
<feature type="region of interest" description="Disordered" evidence="4">
    <location>
        <begin position="768"/>
        <end position="835"/>
    </location>
</feature>
<feature type="domain" description="RRM" evidence="5">
    <location>
        <begin position="219"/>
        <end position="296"/>
    </location>
</feature>
<keyword evidence="7" id="KW-1185">Reference proteome</keyword>
<dbReference type="STRING" id="6205.A0A0R3X3M6"/>
<dbReference type="PANTHER" id="PTHR24012">
    <property type="entry name" value="RNA BINDING PROTEIN"/>
    <property type="match status" value="1"/>
</dbReference>
<dbReference type="PROSITE" id="PS50102">
    <property type="entry name" value="RRM"/>
    <property type="match status" value="2"/>
</dbReference>
<keyword evidence="1" id="KW-0677">Repeat</keyword>
<dbReference type="OrthoDB" id="271725at2759"/>
<sequence>MSYPTQWTAPNVAPPGSNISAQGEVMPNTAIFNSFPTSAPIRHPAPMHVQINQAHPNQNSTSFCPAAPGGYPFLCSPIMAAFATHSGPVQSRQAAGFCIPQTSPQANAAAAAAAAFRGTALLSSPSIFQSAPPPPPPASNQHQLAQLPYFSPLNGIQLGAAFSGAATASSFPHTSALPQQHAGPFFPTQFRNYDSLKHFGALPQPTNHKKNKSMTTSKTNLYITGLSESDTDETVRALVENVVCPKSCKAMLLNGKCKGSGFIDCATEEDAVKALNHLVEMSKNGGRQLVVKYALENEKDLLNVYVRNLPKTGFTKETLLNLFRPYGQVTSVKLLETDGAYTGIGFVRFASAEQAQRAVDSMNEKRYVLAGGNGNGDSSNGNGAAKPISCKLADKADPKRRAAAAAAAAAAATGAVVAGASSSSCTGPSRGRFHTPRHHQPPPQQLVCSDLHLQNHQQQQHQAMAPTMSALSPNQQLPTGLIYQPVGVLSDSAGMIAAAAAAGGYVHAATNGPAAACYPNPSRPPTEGHETSRSVAAAVTNVNTTTGATPSVAGLLEMPAPQSPPTDHQQQHHHLLPQPPPVNGHSPAAAIDSRYAAHLAAAVVAAAVSNNPVMYPQSSAVVAGTHQFPRPSQPPLVQPTYSVSSGVVAGHHQHHYTHANPLDLTAEQFQSLTLAAVSAAVRQPHQFYSEWQTAALQPASMAAGAATYQPPTAGEAFVDGHSAAAAATLLNNYVQLPNSTQPPPPPPQMSMQSTSPQIVENFDQQQDQYGGNQKQLSGGESTASVKKSKAGDKNEDGVRVDDKATVVVASPEPDEKGKEEEEERVDTKAAIDAAS</sequence>
<dbReference type="SUPFAM" id="SSF54928">
    <property type="entry name" value="RNA-binding domain, RBD"/>
    <property type="match status" value="1"/>
</dbReference>
<feature type="compositionally biased region" description="Polar residues" evidence="4">
    <location>
        <begin position="776"/>
        <end position="785"/>
    </location>
</feature>
<feature type="region of interest" description="Disordered" evidence="4">
    <location>
        <begin position="559"/>
        <end position="588"/>
    </location>
</feature>
<name>A0A0R3X3M6_HYDTA</name>
<dbReference type="InterPro" id="IPR000504">
    <property type="entry name" value="RRM_dom"/>
</dbReference>
<dbReference type="GO" id="GO:0003723">
    <property type="term" value="F:RNA binding"/>
    <property type="evidence" value="ECO:0007669"/>
    <property type="project" value="UniProtKB-UniRule"/>
</dbReference>
<dbReference type="InterPro" id="IPR035979">
    <property type="entry name" value="RBD_domain_sf"/>
</dbReference>
<evidence type="ECO:0000256" key="2">
    <source>
        <dbReference type="ARBA" id="ARBA00022884"/>
    </source>
</evidence>
<feature type="region of interest" description="Disordered" evidence="4">
    <location>
        <begin position="421"/>
        <end position="442"/>
    </location>
</feature>
<reference evidence="8" key="1">
    <citation type="submission" date="2017-02" db="UniProtKB">
        <authorList>
            <consortium name="WormBaseParasite"/>
        </authorList>
    </citation>
    <scope>IDENTIFICATION</scope>
</reference>
<protein>
    <submittedName>
        <fullName evidence="8">RRM domain-containing protein</fullName>
    </submittedName>
</protein>
<evidence type="ECO:0000313" key="6">
    <source>
        <dbReference type="EMBL" id="VDM32424.1"/>
    </source>
</evidence>
<feature type="domain" description="RRM" evidence="5">
    <location>
        <begin position="302"/>
        <end position="395"/>
    </location>
</feature>
<evidence type="ECO:0000259" key="5">
    <source>
        <dbReference type="PROSITE" id="PS50102"/>
    </source>
</evidence>